<organism evidence="2 3">
    <name type="scientific">Acanthamoeba castellanii (strain ATCC 30010 / Neff)</name>
    <dbReference type="NCBI Taxonomy" id="1257118"/>
    <lineage>
        <taxon>Eukaryota</taxon>
        <taxon>Amoebozoa</taxon>
        <taxon>Discosea</taxon>
        <taxon>Longamoebia</taxon>
        <taxon>Centramoebida</taxon>
        <taxon>Acanthamoebidae</taxon>
        <taxon>Acanthamoeba</taxon>
    </lineage>
</organism>
<evidence type="ECO:0008006" key="4">
    <source>
        <dbReference type="Google" id="ProtNLM"/>
    </source>
</evidence>
<feature type="compositionally biased region" description="Basic and acidic residues" evidence="1">
    <location>
        <begin position="353"/>
        <end position="365"/>
    </location>
</feature>
<feature type="compositionally biased region" description="Polar residues" evidence="1">
    <location>
        <begin position="519"/>
        <end position="528"/>
    </location>
</feature>
<feature type="compositionally biased region" description="Acidic residues" evidence="1">
    <location>
        <begin position="125"/>
        <end position="141"/>
    </location>
</feature>
<feature type="compositionally biased region" description="Basic and acidic residues" evidence="1">
    <location>
        <begin position="435"/>
        <end position="470"/>
    </location>
</feature>
<feature type="compositionally biased region" description="Basic and acidic residues" evidence="1">
    <location>
        <begin position="278"/>
        <end position="287"/>
    </location>
</feature>
<feature type="region of interest" description="Disordered" evidence="1">
    <location>
        <begin position="501"/>
        <end position="538"/>
    </location>
</feature>
<evidence type="ECO:0000256" key="1">
    <source>
        <dbReference type="SAM" id="MobiDB-lite"/>
    </source>
</evidence>
<dbReference type="VEuPathDB" id="AmoebaDB:ACA1_096200"/>
<feature type="region of interest" description="Disordered" evidence="1">
    <location>
        <begin position="435"/>
        <end position="488"/>
    </location>
</feature>
<name>L8GJC4_ACACF</name>
<dbReference type="AlphaFoldDB" id="L8GJC4"/>
<sequence>MEESFALAIHKALHNWRDVEGEVDLLGDGEIVSFSTAPNGCRVAEWRGHRLMEQNKSKSTSWGVKAKKGARITWVLSAPRWGLIQDDAIVRGCSAIKGSKPSTKADPSDDEEEEDKAYSKQTNASEDEDEEEEEEEEEEFDMSNKITELRAFTKKHGIKVVGRKKEDVLNAITKWKKQRKLEKEARKAKAAKPQEDEEASEDENAEQDEEEQEERVKTPAKAPARPAKRRSKAGLTERKAEEVEQAAPEAPATPEKEEEAAVSEPVEVEEETPVVEEQAARAEKISEESEQDEGEIDTDLDLDLDKLDSYNLKTLKAYCEEEGLKLPAGARKQDYITAILDHNADILDEDDNHDGAMVEAPKPKSPEPNQVVGAASPVQAEPKQDENDEDLDLDELDRYSIATLKKYCADERIAVAGTTKEAYVKAILDYNDSERSWLEVSRADDESPREETKTSDKEEAKRDGEKKASVECDVEEETEETEVAMWKRKAAKWKQRARELQRFNELQTKSPHHQMRRASGNNKENASPAQVAKTGVRA</sequence>
<feature type="compositionally biased region" description="Acidic residues" evidence="1">
    <location>
        <begin position="288"/>
        <end position="300"/>
    </location>
</feature>
<feature type="region of interest" description="Disordered" evidence="1">
    <location>
        <begin position="347"/>
        <end position="394"/>
    </location>
</feature>
<dbReference type="EMBL" id="KB008103">
    <property type="protein sequence ID" value="ELR12949.1"/>
    <property type="molecule type" value="Genomic_DNA"/>
</dbReference>
<accession>L8GJC4</accession>
<gene>
    <name evidence="2" type="ORF">ACA1_096200</name>
</gene>
<protein>
    <recommendedName>
        <fullName evidence="4">SAP domain-containing protein</fullName>
    </recommendedName>
</protein>
<dbReference type="GeneID" id="14913653"/>
<feature type="compositionally biased region" description="Acidic residues" evidence="1">
    <location>
        <begin position="472"/>
        <end position="482"/>
    </location>
</feature>
<keyword evidence="3" id="KW-1185">Reference proteome</keyword>
<proteinExistence type="predicted"/>
<feature type="compositionally biased region" description="Basic residues" evidence="1">
    <location>
        <begin position="152"/>
        <end position="162"/>
    </location>
</feature>
<dbReference type="RefSeq" id="XP_004334962.1">
    <property type="nucleotide sequence ID" value="XM_004334914.1"/>
</dbReference>
<feature type="compositionally biased region" description="Acidic residues" evidence="1">
    <location>
        <begin position="256"/>
        <end position="274"/>
    </location>
</feature>
<feature type="region of interest" description="Disordered" evidence="1">
    <location>
        <begin position="96"/>
        <end position="300"/>
    </location>
</feature>
<dbReference type="KEGG" id="acan:ACA1_096200"/>
<feature type="compositionally biased region" description="Acidic residues" evidence="1">
    <location>
        <begin position="195"/>
        <end position="213"/>
    </location>
</feature>
<dbReference type="Proteomes" id="UP000011083">
    <property type="component" value="Unassembled WGS sequence"/>
</dbReference>
<evidence type="ECO:0000313" key="3">
    <source>
        <dbReference type="Proteomes" id="UP000011083"/>
    </source>
</evidence>
<evidence type="ECO:0000313" key="2">
    <source>
        <dbReference type="EMBL" id="ELR12949.1"/>
    </source>
</evidence>
<reference evidence="2 3" key="1">
    <citation type="journal article" date="2013" name="Genome Biol.">
        <title>Genome of Acanthamoeba castellanii highlights extensive lateral gene transfer and early evolution of tyrosine kinase signaling.</title>
        <authorList>
            <person name="Clarke M."/>
            <person name="Lohan A.J."/>
            <person name="Liu B."/>
            <person name="Lagkouvardos I."/>
            <person name="Roy S."/>
            <person name="Zafar N."/>
            <person name="Bertelli C."/>
            <person name="Schilde C."/>
            <person name="Kianianmomeni A."/>
            <person name="Burglin T.R."/>
            <person name="Frech C."/>
            <person name="Turcotte B."/>
            <person name="Kopec K.O."/>
            <person name="Synnott J.M."/>
            <person name="Choo C."/>
            <person name="Paponov I."/>
            <person name="Finkler A."/>
            <person name="Soon Heng Tan C."/>
            <person name="Hutchins A.P."/>
            <person name="Weinmeier T."/>
            <person name="Rattei T."/>
            <person name="Chu J.S."/>
            <person name="Gimenez G."/>
            <person name="Irimia M."/>
            <person name="Rigden D.J."/>
            <person name="Fitzpatrick D.A."/>
            <person name="Lorenzo-Morales J."/>
            <person name="Bateman A."/>
            <person name="Chiu C.H."/>
            <person name="Tang P."/>
            <person name="Hegemann P."/>
            <person name="Fromm H."/>
            <person name="Raoult D."/>
            <person name="Greub G."/>
            <person name="Miranda-Saavedra D."/>
            <person name="Chen N."/>
            <person name="Nash P."/>
            <person name="Ginger M.L."/>
            <person name="Horn M."/>
            <person name="Schaap P."/>
            <person name="Caler L."/>
            <person name="Loftus B."/>
        </authorList>
    </citation>
    <scope>NUCLEOTIDE SEQUENCE [LARGE SCALE GENOMIC DNA]</scope>
    <source>
        <strain evidence="2 3">Neff</strain>
    </source>
</reference>